<keyword evidence="1" id="KW-1133">Transmembrane helix</keyword>
<organism evidence="2 3">
    <name type="scientific">Leptospira stimsonii</name>
    <dbReference type="NCBI Taxonomy" id="2202203"/>
    <lineage>
        <taxon>Bacteria</taxon>
        <taxon>Pseudomonadati</taxon>
        <taxon>Spirochaetota</taxon>
        <taxon>Spirochaetia</taxon>
        <taxon>Leptospirales</taxon>
        <taxon>Leptospiraceae</taxon>
        <taxon>Leptospira</taxon>
    </lineage>
</organism>
<dbReference type="Proteomes" id="UP000266669">
    <property type="component" value="Unassembled WGS sequence"/>
</dbReference>
<feature type="transmembrane region" description="Helical" evidence="1">
    <location>
        <begin position="87"/>
        <end position="107"/>
    </location>
</feature>
<evidence type="ECO:0000313" key="3">
    <source>
        <dbReference type="Proteomes" id="UP000266669"/>
    </source>
</evidence>
<evidence type="ECO:0000313" key="2">
    <source>
        <dbReference type="EMBL" id="RHX88846.1"/>
    </source>
</evidence>
<keyword evidence="1" id="KW-0472">Membrane</keyword>
<dbReference type="EMBL" id="QHCS01000001">
    <property type="protein sequence ID" value="RHX88846.1"/>
    <property type="molecule type" value="Genomic_DNA"/>
</dbReference>
<gene>
    <name evidence="2" type="ORF">DLM78_08040</name>
</gene>
<comment type="caution">
    <text evidence="2">The sequence shown here is derived from an EMBL/GenBank/DDBJ whole genome shotgun (WGS) entry which is preliminary data.</text>
</comment>
<dbReference type="AlphaFoldDB" id="A0A8B3CXI5"/>
<accession>A0A8B3CXI5</accession>
<protein>
    <submittedName>
        <fullName evidence="2">Uncharacterized protein</fullName>
    </submittedName>
</protein>
<evidence type="ECO:0000256" key="1">
    <source>
        <dbReference type="SAM" id="Phobius"/>
    </source>
</evidence>
<keyword evidence="1" id="KW-0812">Transmembrane</keyword>
<feature type="transmembrane region" description="Helical" evidence="1">
    <location>
        <begin position="113"/>
        <end position="131"/>
    </location>
</feature>
<reference evidence="3" key="1">
    <citation type="submission" date="2018-05" db="EMBL/GenBank/DDBJ databases">
        <title>Leptospira yasudae sp. nov. and Leptospira stimsonii sp. nov., two pathogenic species of the genus Leptospira isolated from environmental sources.</title>
        <authorList>
            <person name="Casanovas-Massana A."/>
            <person name="Hamond C."/>
            <person name="Santos L.A."/>
            <person name="Hacker K.P."/>
            <person name="Balassiano I."/>
            <person name="Medeiros M.A."/>
            <person name="Reis M.G."/>
            <person name="Ko A.I."/>
            <person name="Wunder E.A."/>
        </authorList>
    </citation>
    <scope>NUCLEOTIDE SEQUENCE [LARGE SCALE GENOMIC DNA]</scope>
    <source>
        <strain evidence="3">AMB6-RJ</strain>
    </source>
</reference>
<name>A0A8B3CXI5_9LEPT</name>
<proteinExistence type="predicted"/>
<sequence length="233" mass="26726">MRSRFNLGTFFPNQRISRMKSHEKRMSDQKETLNTANQIHRIGAEGCFYVPQGTFKIMNSILTDKLSVRRKRNRTIRSYDKYDPSSLAMLPVLLYGMGTIIVEMLAFRSVDELLTAFLILAIPTYGLYVIAEHSFNVTNISMDSNRFVIYDTPIPIRFRQVVERKDIQAISAKTDSTSSSKLSSGYYSVSLVLSDSKEITILEKIAKKMHAKAIQKILEEELKTSREFDPESF</sequence>